<dbReference type="InterPro" id="IPR040976">
    <property type="entry name" value="Pkinase_fungal"/>
</dbReference>
<dbReference type="RefSeq" id="XP_062641878.1">
    <property type="nucleotide sequence ID" value="XM_062791577.1"/>
</dbReference>
<dbReference type="EMBL" id="MU853284">
    <property type="protein sequence ID" value="KAK4118105.1"/>
    <property type="molecule type" value="Genomic_DNA"/>
</dbReference>
<dbReference type="PANTHER" id="PTHR38248:SF2">
    <property type="entry name" value="FUNK1 11"/>
    <property type="match status" value="1"/>
</dbReference>
<dbReference type="GeneID" id="87828346"/>
<sequence length="147" mass="16094">MKGARCIAGRATTCSKAHREGDPDAVFAVQDSGQYPERDDEGGLLREATGKGAVRAARYYYYEAVRQAALFRVSNQAGSDVLPNRVHRRVILFDYGIPIYRAASRQALLGALVDCIEGHESLRQKAGLLHWDISIGNVMVGDDNRGS</sequence>
<evidence type="ECO:0000313" key="3">
    <source>
        <dbReference type="Proteomes" id="UP001302602"/>
    </source>
</evidence>
<gene>
    <name evidence="2" type="ORF">N657DRAFT_638274</name>
</gene>
<dbReference type="PANTHER" id="PTHR38248">
    <property type="entry name" value="FUNK1 6"/>
    <property type="match status" value="1"/>
</dbReference>
<feature type="domain" description="Fungal-type protein kinase" evidence="1">
    <location>
        <begin position="82"/>
        <end position="144"/>
    </location>
</feature>
<comment type="caution">
    <text evidence="2">The sequence shown here is derived from an EMBL/GenBank/DDBJ whole genome shotgun (WGS) entry which is preliminary data.</text>
</comment>
<dbReference type="Pfam" id="PF17667">
    <property type="entry name" value="Pkinase_fungal"/>
    <property type="match status" value="2"/>
</dbReference>
<reference evidence="2" key="2">
    <citation type="submission" date="2023-05" db="EMBL/GenBank/DDBJ databases">
        <authorList>
            <consortium name="Lawrence Berkeley National Laboratory"/>
            <person name="Steindorff A."/>
            <person name="Hensen N."/>
            <person name="Bonometti L."/>
            <person name="Westerberg I."/>
            <person name="Brannstrom I.O."/>
            <person name="Guillou S."/>
            <person name="Cros-Aarteil S."/>
            <person name="Calhoun S."/>
            <person name="Haridas S."/>
            <person name="Kuo A."/>
            <person name="Mondo S."/>
            <person name="Pangilinan J."/>
            <person name="Riley R."/>
            <person name="Labutti K."/>
            <person name="Andreopoulos B."/>
            <person name="Lipzen A."/>
            <person name="Chen C."/>
            <person name="Yanf M."/>
            <person name="Daum C."/>
            <person name="Ng V."/>
            <person name="Clum A."/>
            <person name="Ohm R."/>
            <person name="Martin F."/>
            <person name="Silar P."/>
            <person name="Natvig D."/>
            <person name="Lalanne C."/>
            <person name="Gautier V."/>
            <person name="Ament-Velasquez S.L."/>
            <person name="Kruys A."/>
            <person name="Hutchinson M.I."/>
            <person name="Powell A.J."/>
            <person name="Barry K."/>
            <person name="Miller A.N."/>
            <person name="Grigoriev I.V."/>
            <person name="Debuchy R."/>
            <person name="Gladieux P."/>
            <person name="Thoren M.H."/>
            <person name="Johannesson H."/>
        </authorList>
    </citation>
    <scope>NUCLEOTIDE SEQUENCE</scope>
    <source>
        <strain evidence="2">CBS 731.68</strain>
    </source>
</reference>
<dbReference type="AlphaFoldDB" id="A0AAN6TQ44"/>
<protein>
    <recommendedName>
        <fullName evidence="1">Fungal-type protein kinase domain-containing protein</fullName>
    </recommendedName>
</protein>
<evidence type="ECO:0000313" key="2">
    <source>
        <dbReference type="EMBL" id="KAK4118105.1"/>
    </source>
</evidence>
<feature type="domain" description="Fungal-type protein kinase" evidence="1">
    <location>
        <begin position="4"/>
        <end position="66"/>
    </location>
</feature>
<organism evidence="2 3">
    <name type="scientific">Parathielavia appendiculata</name>
    <dbReference type="NCBI Taxonomy" id="2587402"/>
    <lineage>
        <taxon>Eukaryota</taxon>
        <taxon>Fungi</taxon>
        <taxon>Dikarya</taxon>
        <taxon>Ascomycota</taxon>
        <taxon>Pezizomycotina</taxon>
        <taxon>Sordariomycetes</taxon>
        <taxon>Sordariomycetidae</taxon>
        <taxon>Sordariales</taxon>
        <taxon>Chaetomiaceae</taxon>
        <taxon>Parathielavia</taxon>
    </lineage>
</organism>
<evidence type="ECO:0000259" key="1">
    <source>
        <dbReference type="Pfam" id="PF17667"/>
    </source>
</evidence>
<dbReference type="Proteomes" id="UP001302602">
    <property type="component" value="Unassembled WGS sequence"/>
</dbReference>
<proteinExistence type="predicted"/>
<reference evidence="2" key="1">
    <citation type="journal article" date="2023" name="Mol. Phylogenet. Evol.">
        <title>Genome-scale phylogeny and comparative genomics of the fungal order Sordariales.</title>
        <authorList>
            <person name="Hensen N."/>
            <person name="Bonometti L."/>
            <person name="Westerberg I."/>
            <person name="Brannstrom I.O."/>
            <person name="Guillou S."/>
            <person name="Cros-Aarteil S."/>
            <person name="Calhoun S."/>
            <person name="Haridas S."/>
            <person name="Kuo A."/>
            <person name="Mondo S."/>
            <person name="Pangilinan J."/>
            <person name="Riley R."/>
            <person name="LaButti K."/>
            <person name="Andreopoulos B."/>
            <person name="Lipzen A."/>
            <person name="Chen C."/>
            <person name="Yan M."/>
            <person name="Daum C."/>
            <person name="Ng V."/>
            <person name="Clum A."/>
            <person name="Steindorff A."/>
            <person name="Ohm R.A."/>
            <person name="Martin F."/>
            <person name="Silar P."/>
            <person name="Natvig D.O."/>
            <person name="Lalanne C."/>
            <person name="Gautier V."/>
            <person name="Ament-Velasquez S.L."/>
            <person name="Kruys A."/>
            <person name="Hutchinson M.I."/>
            <person name="Powell A.J."/>
            <person name="Barry K."/>
            <person name="Miller A.N."/>
            <person name="Grigoriev I.V."/>
            <person name="Debuchy R."/>
            <person name="Gladieux P."/>
            <person name="Hiltunen Thoren M."/>
            <person name="Johannesson H."/>
        </authorList>
    </citation>
    <scope>NUCLEOTIDE SEQUENCE</scope>
    <source>
        <strain evidence="2">CBS 731.68</strain>
    </source>
</reference>
<name>A0AAN6TQ44_9PEZI</name>
<keyword evidence="3" id="KW-1185">Reference proteome</keyword>
<accession>A0AAN6TQ44</accession>